<dbReference type="InterPro" id="IPR036918">
    <property type="entry name" value="Pyrv_Knase_C_sf"/>
</dbReference>
<organism evidence="3 4">
    <name type="scientific">Acer saccharum</name>
    <name type="common">Sugar maple</name>
    <dbReference type="NCBI Taxonomy" id="4024"/>
    <lineage>
        <taxon>Eukaryota</taxon>
        <taxon>Viridiplantae</taxon>
        <taxon>Streptophyta</taxon>
        <taxon>Embryophyta</taxon>
        <taxon>Tracheophyta</taxon>
        <taxon>Spermatophyta</taxon>
        <taxon>Magnoliopsida</taxon>
        <taxon>eudicotyledons</taxon>
        <taxon>Gunneridae</taxon>
        <taxon>Pentapetalae</taxon>
        <taxon>rosids</taxon>
        <taxon>malvids</taxon>
        <taxon>Sapindales</taxon>
        <taxon>Sapindaceae</taxon>
        <taxon>Hippocastanoideae</taxon>
        <taxon>Acereae</taxon>
        <taxon>Acer</taxon>
    </lineage>
</organism>
<reference evidence="3" key="1">
    <citation type="journal article" date="2022" name="Plant J.">
        <title>Strategies of tolerance reflected in two North American maple genomes.</title>
        <authorList>
            <person name="McEvoy S.L."/>
            <person name="Sezen U.U."/>
            <person name="Trouern-Trend A."/>
            <person name="McMahon S.M."/>
            <person name="Schaberg P.G."/>
            <person name="Yang J."/>
            <person name="Wegrzyn J.L."/>
            <person name="Swenson N.G."/>
        </authorList>
    </citation>
    <scope>NUCLEOTIDE SEQUENCE</scope>
    <source>
        <strain evidence="3">NS2018</strain>
    </source>
</reference>
<reference evidence="3" key="2">
    <citation type="submission" date="2023-06" db="EMBL/GenBank/DDBJ databases">
        <authorList>
            <person name="Swenson N.G."/>
            <person name="Wegrzyn J.L."/>
            <person name="Mcevoy S.L."/>
        </authorList>
    </citation>
    <scope>NUCLEOTIDE SEQUENCE</scope>
    <source>
        <strain evidence="3">NS2018</strain>
        <tissue evidence="3">Leaf</tissue>
    </source>
</reference>
<name>A0AA39VGG5_ACESA</name>
<keyword evidence="1" id="KW-0472">Membrane</keyword>
<dbReference type="GO" id="GO:0004743">
    <property type="term" value="F:pyruvate kinase activity"/>
    <property type="evidence" value="ECO:0007669"/>
    <property type="project" value="InterPro"/>
</dbReference>
<accession>A0AA39VGG5</accession>
<dbReference type="PANTHER" id="PTHR11817">
    <property type="entry name" value="PYRUVATE KINASE"/>
    <property type="match status" value="1"/>
</dbReference>
<keyword evidence="4" id="KW-1185">Reference proteome</keyword>
<evidence type="ECO:0000256" key="1">
    <source>
        <dbReference type="SAM" id="Phobius"/>
    </source>
</evidence>
<evidence type="ECO:0000313" key="3">
    <source>
        <dbReference type="EMBL" id="KAK0579100.1"/>
    </source>
</evidence>
<evidence type="ECO:0000313" key="4">
    <source>
        <dbReference type="Proteomes" id="UP001168877"/>
    </source>
</evidence>
<gene>
    <name evidence="3" type="ORF">LWI29_021090</name>
</gene>
<dbReference type="Pfam" id="PF02887">
    <property type="entry name" value="PK_C"/>
    <property type="match status" value="1"/>
</dbReference>
<evidence type="ECO:0000259" key="2">
    <source>
        <dbReference type="Pfam" id="PF02887"/>
    </source>
</evidence>
<dbReference type="GO" id="GO:0000287">
    <property type="term" value="F:magnesium ion binding"/>
    <property type="evidence" value="ECO:0007669"/>
    <property type="project" value="InterPro"/>
</dbReference>
<protein>
    <recommendedName>
        <fullName evidence="2">Pyruvate kinase C-terminal domain-containing protein</fullName>
    </recommendedName>
</protein>
<keyword evidence="1" id="KW-0812">Transmembrane</keyword>
<proteinExistence type="predicted"/>
<dbReference type="SUPFAM" id="SSF52935">
    <property type="entry name" value="PK C-terminal domain-like"/>
    <property type="match status" value="1"/>
</dbReference>
<dbReference type="InterPro" id="IPR015795">
    <property type="entry name" value="Pyrv_Knase_C"/>
</dbReference>
<dbReference type="GO" id="GO:0030955">
    <property type="term" value="F:potassium ion binding"/>
    <property type="evidence" value="ECO:0007669"/>
    <property type="project" value="InterPro"/>
</dbReference>
<feature type="transmembrane region" description="Helical" evidence="1">
    <location>
        <begin position="6"/>
        <end position="27"/>
    </location>
</feature>
<dbReference type="Gene3D" id="3.40.1380.20">
    <property type="entry name" value="Pyruvate kinase, C-terminal domain"/>
    <property type="match status" value="1"/>
</dbReference>
<dbReference type="AlphaFoldDB" id="A0AA39VGG5"/>
<keyword evidence="1" id="KW-1133">Transmembrane helix</keyword>
<dbReference type="EMBL" id="JAUESC010000385">
    <property type="protein sequence ID" value="KAK0579100.1"/>
    <property type="molecule type" value="Genomic_DNA"/>
</dbReference>
<feature type="domain" description="Pyruvate kinase C-terminal" evidence="2">
    <location>
        <begin position="77"/>
        <end position="136"/>
    </location>
</feature>
<dbReference type="InterPro" id="IPR001697">
    <property type="entry name" value="Pyr_Knase"/>
</dbReference>
<comment type="caution">
    <text evidence="3">The sequence shown here is derived from an EMBL/GenBank/DDBJ whole genome shotgun (WGS) entry which is preliminary data.</text>
</comment>
<sequence>MTSHIIVTAVLSIRYLTLATLVVHLLMKLVMTINEKASTVLRSVSVRIEKGWREEKFHEAMELLEVGSSFSDGISKEICTSAAKMANNLGVDALFVYTKIGHMASLLSRCRPNCPIFAFTTTTSVRRRLQKAWRVHG</sequence>
<dbReference type="Proteomes" id="UP001168877">
    <property type="component" value="Unassembled WGS sequence"/>
</dbReference>